<dbReference type="InParanoid" id="A0A1T5PCS9"/>
<name>A0A1T5PCS9_ENCCU</name>
<evidence type="ECO:0000313" key="2">
    <source>
        <dbReference type="EMBL" id="SKD10683.1"/>
    </source>
</evidence>
<feature type="transmembrane region" description="Helical" evidence="1">
    <location>
        <begin position="12"/>
        <end position="33"/>
    </location>
</feature>
<evidence type="ECO:0000256" key="1">
    <source>
        <dbReference type="SAM" id="Phobius"/>
    </source>
</evidence>
<accession>A0A1T5PCS9</accession>
<dbReference type="OrthoDB" id="2193192at2759"/>
<proteinExistence type="predicted"/>
<dbReference type="EMBL" id="AL590442">
    <property type="protein sequence ID" value="SKD10683.1"/>
    <property type="molecule type" value="Genomic_DNA"/>
</dbReference>
<keyword evidence="1" id="KW-1133">Transmembrane helix</keyword>
<dbReference type="RefSeq" id="NP_001402570.1">
    <property type="nucleotide sequence ID" value="NM_001415481.1"/>
</dbReference>
<keyword evidence="1" id="KW-0472">Membrane</keyword>
<keyword evidence="1" id="KW-0812">Transmembrane</keyword>
<organism evidence="2 3">
    <name type="scientific">Encephalitozoon cuniculi (strain GB-M1)</name>
    <name type="common">Microsporidian parasite</name>
    <dbReference type="NCBI Taxonomy" id="284813"/>
    <lineage>
        <taxon>Eukaryota</taxon>
        <taxon>Fungi</taxon>
        <taxon>Fungi incertae sedis</taxon>
        <taxon>Microsporidia</taxon>
        <taxon>Unikaryonidae</taxon>
        <taxon>Encephalitozoon</taxon>
    </lineage>
</organism>
<evidence type="ECO:0000313" key="3">
    <source>
        <dbReference type="Proteomes" id="UP000000819"/>
    </source>
</evidence>
<dbReference type="KEGG" id="ecu:ECU02_0425"/>
<dbReference type="GeneID" id="77136316"/>
<protein>
    <submittedName>
        <fullName evidence="2">ECU02_0425 protein</fullName>
    </submittedName>
</protein>
<dbReference type="Proteomes" id="UP000000819">
    <property type="component" value="Chromosome II"/>
</dbReference>
<reference evidence="2 3" key="2">
    <citation type="journal article" date="2009" name="BMC Genomics">
        <title>Identification of transcriptional signals in Encephalitozoon cuniculi widespread among Microsporidia phylum: support for accurate structural genome annotation.</title>
        <authorList>
            <person name="Peyretaillade E."/>
            <person name="Goncalves O."/>
            <person name="Terrat S."/>
            <person name="Dugat-Bony E."/>
            <person name="Wincker P."/>
            <person name="Cornman R.S."/>
            <person name="Evans J.D."/>
            <person name="Delbac F."/>
            <person name="Peyret P."/>
        </authorList>
    </citation>
    <scope>NUCLEOTIDE SEQUENCE [LARGE SCALE GENOMIC DNA]</scope>
    <source>
        <strain evidence="2 3">GB-M1</strain>
    </source>
</reference>
<sequence>METKSRTSSAFRYIGVFIAILLCLSIVVDMMSFKRLSFLYEKSPKSELVELDRRTDK</sequence>
<dbReference type="AlphaFoldDB" id="A0A1T5PCS9"/>
<keyword evidence="3" id="KW-1185">Reference proteome</keyword>
<reference evidence="2 3" key="1">
    <citation type="journal article" date="2001" name="Nature">
        <title>Genome sequence and gene compaction of the eukaryote parasite Encephalitozoon cuniculi.</title>
        <authorList>
            <person name="Katinka M.D."/>
            <person name="Duprat S."/>
            <person name="Cornillot E."/>
            <person name="Metenier G."/>
            <person name="Thomarat F."/>
            <person name="Prensier G."/>
            <person name="Barbe V."/>
            <person name="Peyretaillade E."/>
            <person name="Brottier P."/>
            <person name="Wincker P."/>
            <person name="Delbac F."/>
            <person name="El Alaoui H."/>
            <person name="Peyret P."/>
            <person name="Saurin W."/>
            <person name="Gouy M."/>
            <person name="Weissenbach J."/>
            <person name="Vivares C.P."/>
        </authorList>
    </citation>
    <scope>NUCLEOTIDE SEQUENCE [LARGE SCALE GENOMIC DNA]</scope>
    <source>
        <strain evidence="2 3">GB-M1</strain>
    </source>
</reference>
<gene>
    <name evidence="2" type="ordered locus">ECU02_0425</name>
</gene>